<comment type="caution">
    <text evidence="1">The sequence shown here is derived from an EMBL/GenBank/DDBJ whole genome shotgun (WGS) entry which is preliminary data.</text>
</comment>
<proteinExistence type="predicted"/>
<dbReference type="Proteomes" id="UP001187192">
    <property type="component" value="Unassembled WGS sequence"/>
</dbReference>
<sequence length="52" mass="5983">MDKDQIDSDVEILEVKLSGKFGELKNHKDSNRSSMQSLLEQIEKCMNEILSK</sequence>
<protein>
    <submittedName>
        <fullName evidence="1">Uncharacterized protein</fullName>
    </submittedName>
</protein>
<evidence type="ECO:0000313" key="1">
    <source>
        <dbReference type="EMBL" id="GMN25225.1"/>
    </source>
</evidence>
<organism evidence="1 2">
    <name type="scientific">Ficus carica</name>
    <name type="common">Common fig</name>
    <dbReference type="NCBI Taxonomy" id="3494"/>
    <lineage>
        <taxon>Eukaryota</taxon>
        <taxon>Viridiplantae</taxon>
        <taxon>Streptophyta</taxon>
        <taxon>Embryophyta</taxon>
        <taxon>Tracheophyta</taxon>
        <taxon>Spermatophyta</taxon>
        <taxon>Magnoliopsida</taxon>
        <taxon>eudicotyledons</taxon>
        <taxon>Gunneridae</taxon>
        <taxon>Pentapetalae</taxon>
        <taxon>rosids</taxon>
        <taxon>fabids</taxon>
        <taxon>Rosales</taxon>
        <taxon>Moraceae</taxon>
        <taxon>Ficeae</taxon>
        <taxon>Ficus</taxon>
    </lineage>
</organism>
<keyword evidence="2" id="KW-1185">Reference proteome</keyword>
<gene>
    <name evidence="1" type="ORF">TIFTF001_000858</name>
</gene>
<accession>A0AA88CNZ6</accession>
<reference evidence="1" key="1">
    <citation type="submission" date="2023-07" db="EMBL/GenBank/DDBJ databases">
        <title>draft genome sequence of fig (Ficus carica).</title>
        <authorList>
            <person name="Takahashi T."/>
            <person name="Nishimura K."/>
        </authorList>
    </citation>
    <scope>NUCLEOTIDE SEQUENCE</scope>
</reference>
<dbReference type="AlphaFoldDB" id="A0AA88CNZ6"/>
<evidence type="ECO:0000313" key="2">
    <source>
        <dbReference type="Proteomes" id="UP001187192"/>
    </source>
</evidence>
<name>A0AA88CNZ6_FICCA</name>
<dbReference type="EMBL" id="BTGU01000001">
    <property type="protein sequence ID" value="GMN25225.1"/>
    <property type="molecule type" value="Genomic_DNA"/>
</dbReference>